<evidence type="ECO:0000313" key="1">
    <source>
        <dbReference type="EMBL" id="MBP2019458.1"/>
    </source>
</evidence>
<dbReference type="Proteomes" id="UP001519289">
    <property type="component" value="Unassembled WGS sequence"/>
</dbReference>
<dbReference type="Pfam" id="PF04402">
    <property type="entry name" value="SIMPL"/>
    <property type="match status" value="1"/>
</dbReference>
<dbReference type="InterPro" id="IPR052022">
    <property type="entry name" value="26kDa_periplasmic_antigen"/>
</dbReference>
<protein>
    <submittedName>
        <fullName evidence="1">Uncharacterized protein YggE</fullName>
    </submittedName>
</protein>
<gene>
    <name evidence="1" type="ORF">J2Z79_002897</name>
</gene>
<evidence type="ECO:0000313" key="2">
    <source>
        <dbReference type="Proteomes" id="UP001519289"/>
    </source>
</evidence>
<name>A0ABS4JVC2_9FIRM</name>
<dbReference type="PANTHER" id="PTHR34387:SF2">
    <property type="entry name" value="SLR1258 PROTEIN"/>
    <property type="match status" value="1"/>
</dbReference>
<proteinExistence type="predicted"/>
<accession>A0ABS4JVC2</accession>
<keyword evidence="2" id="KW-1185">Reference proteome</keyword>
<organism evidence="1 2">
    <name type="scientific">Symbiobacterium terraclitae</name>
    <dbReference type="NCBI Taxonomy" id="557451"/>
    <lineage>
        <taxon>Bacteria</taxon>
        <taxon>Bacillati</taxon>
        <taxon>Bacillota</taxon>
        <taxon>Clostridia</taxon>
        <taxon>Eubacteriales</taxon>
        <taxon>Symbiobacteriaceae</taxon>
        <taxon>Symbiobacterium</taxon>
    </lineage>
</organism>
<comment type="caution">
    <text evidence="1">The sequence shown here is derived from an EMBL/GenBank/DDBJ whole genome shotgun (WGS) entry which is preliminary data.</text>
</comment>
<sequence length="244" mass="25335">MKRGLVAALLAGLLVIGIASFVPGPNPVQAAEAAASERTITVTGRGQLDVKPDTAVVSLGVTELRSTPMEAYSALNASITKIADALKGMGIKEDQIQTSVFNLSAEYDWTQDRGRQLVGYRATNTLTVTTQELDKVANLIQAAVEAGANDLNGVSFSVKDSDKLLEEALKLAVGDARAKANLVAGELGARVARVKSVSIQDQGTSLVKARAEMALDGMAAAAPVPVFGGTSTFSATVSVTFELE</sequence>
<dbReference type="Gene3D" id="3.30.70.2970">
    <property type="entry name" value="Protein of unknown function (DUF541), domain 2"/>
    <property type="match status" value="1"/>
</dbReference>
<dbReference type="PANTHER" id="PTHR34387">
    <property type="entry name" value="SLR1258 PROTEIN"/>
    <property type="match status" value="1"/>
</dbReference>
<dbReference type="Gene3D" id="3.30.110.170">
    <property type="entry name" value="Protein of unknown function (DUF541), domain 1"/>
    <property type="match status" value="1"/>
</dbReference>
<dbReference type="InterPro" id="IPR007497">
    <property type="entry name" value="SIMPL/DUF541"/>
</dbReference>
<reference evidence="1 2" key="1">
    <citation type="submission" date="2021-03" db="EMBL/GenBank/DDBJ databases">
        <title>Genomic Encyclopedia of Type Strains, Phase IV (KMG-IV): sequencing the most valuable type-strain genomes for metagenomic binning, comparative biology and taxonomic classification.</title>
        <authorList>
            <person name="Goeker M."/>
        </authorList>
    </citation>
    <scope>NUCLEOTIDE SEQUENCE [LARGE SCALE GENOMIC DNA]</scope>
    <source>
        <strain evidence="1 2">DSM 27138</strain>
    </source>
</reference>
<dbReference type="RefSeq" id="WP_209467565.1">
    <property type="nucleotide sequence ID" value="NZ_JAGGLG010000028.1"/>
</dbReference>
<dbReference type="EMBL" id="JAGGLG010000028">
    <property type="protein sequence ID" value="MBP2019458.1"/>
    <property type="molecule type" value="Genomic_DNA"/>
</dbReference>